<feature type="transmembrane region" description="Helical" evidence="6">
    <location>
        <begin position="217"/>
        <end position="235"/>
    </location>
</feature>
<evidence type="ECO:0000313" key="7">
    <source>
        <dbReference type="EMBL" id="WXC84671.1"/>
    </source>
</evidence>
<feature type="transmembrane region" description="Helical" evidence="6">
    <location>
        <begin position="131"/>
        <end position="149"/>
    </location>
</feature>
<dbReference type="InterPro" id="IPR014150">
    <property type="entry name" value="Conjugal_tfr_TrbL"/>
</dbReference>
<dbReference type="NCBIfam" id="NF010415">
    <property type="entry name" value="PRK13841.1"/>
    <property type="match status" value="1"/>
</dbReference>
<evidence type="ECO:0000256" key="5">
    <source>
        <dbReference type="ARBA" id="ARBA00023136"/>
    </source>
</evidence>
<dbReference type="NCBIfam" id="TIGR02783">
    <property type="entry name" value="TrbL_P"/>
    <property type="match status" value="1"/>
</dbReference>
<dbReference type="EMBL" id="CP147712">
    <property type="protein sequence ID" value="WXC84671.1"/>
    <property type="molecule type" value="Genomic_DNA"/>
</dbReference>
<feature type="transmembrane region" description="Helical" evidence="6">
    <location>
        <begin position="191"/>
        <end position="210"/>
    </location>
</feature>
<feature type="transmembrane region" description="Helical" evidence="6">
    <location>
        <begin position="255"/>
        <end position="275"/>
    </location>
</feature>
<feature type="transmembrane region" description="Helical" evidence="6">
    <location>
        <begin position="94"/>
        <end position="111"/>
    </location>
</feature>
<feature type="transmembrane region" description="Helical" evidence="6">
    <location>
        <begin position="161"/>
        <end position="185"/>
    </location>
</feature>
<organism evidence="7 8">
    <name type="scientific">Bradyrhizobium septentrionale</name>
    <dbReference type="NCBI Taxonomy" id="1404411"/>
    <lineage>
        <taxon>Bacteria</taxon>
        <taxon>Pseudomonadati</taxon>
        <taxon>Pseudomonadota</taxon>
        <taxon>Alphaproteobacteria</taxon>
        <taxon>Hyphomicrobiales</taxon>
        <taxon>Nitrobacteraceae</taxon>
        <taxon>Bradyrhizobium</taxon>
    </lineage>
</organism>
<sequence length="392" mass="39096">MVTASFLTRPSTVLAIVVTAAVFLRTVGPAIAAADGGVLTTVENQVVTAAKGWESTVTNAAKSLFWILAGIEVGIAAVWLAIQAATIEAWFAELVRRIMFIGFFAFVLAEGPSFAKAVVDSLFQIGGGSGSASPANVFNAGLTVASAMSQKISFGVFQDNALALSASLAMIVSVIAFSLVAAIFLAVLVEMYVGLLAGMIMLGLGGSSFTKDFAIRYLVYAFSVGMKLMSLVMIAKIGSDVLIGLAQDTSVGDQYQTALAIAGIAVVVFILAMYVPSIVQGVVQGASVSSGMEVIRHGAQAASFAAGGAVLAMGGANAGAAAFSAARASGSSVGGAALAGLRGAASAGGALASAARDKAIGAPGAYAGSLLGLANAKLEKSGGGSPPQKHEK</sequence>
<gene>
    <name evidence="7" type="primary">trbL</name>
    <name evidence="7" type="ORF">WDK88_45050</name>
</gene>
<proteinExistence type="inferred from homology"/>
<evidence type="ECO:0000256" key="6">
    <source>
        <dbReference type="SAM" id="Phobius"/>
    </source>
</evidence>
<evidence type="ECO:0000256" key="1">
    <source>
        <dbReference type="ARBA" id="ARBA00004141"/>
    </source>
</evidence>
<accession>A0ABZ2PE10</accession>
<evidence type="ECO:0000256" key="2">
    <source>
        <dbReference type="ARBA" id="ARBA00007802"/>
    </source>
</evidence>
<geneLocation type="plasmid" evidence="7 8">
    <name>pBs5S5b</name>
</geneLocation>
<comment type="similarity">
    <text evidence="2">Belongs to the TrbL/VirB6 family.</text>
</comment>
<dbReference type="Pfam" id="PF04610">
    <property type="entry name" value="TrbL"/>
    <property type="match status" value="1"/>
</dbReference>
<keyword evidence="5 6" id="KW-0472">Membrane</keyword>
<evidence type="ECO:0000256" key="3">
    <source>
        <dbReference type="ARBA" id="ARBA00022692"/>
    </source>
</evidence>
<reference evidence="7" key="1">
    <citation type="journal article" date="2021" name="Int. J. Syst. Evol. Microbiol.">
        <title>Bradyrhizobium septentrionale sp. nov. (sv. septentrionale) and Bradyrhizobium quebecense sp. nov. (sv. septentrionale) associated with legumes native to Canada possess rearranged symbiosis genes and numerous insertion sequences.</title>
        <authorList>
            <person name="Bromfield E.S.P."/>
            <person name="Cloutier S."/>
        </authorList>
    </citation>
    <scope>NUCLEOTIDE SEQUENCE</scope>
    <source>
        <strain evidence="7">5S5</strain>
    </source>
</reference>
<comment type="subcellular location">
    <subcellularLocation>
        <location evidence="1">Membrane</location>
        <topology evidence="1">Multi-pass membrane protein</topology>
    </subcellularLocation>
</comment>
<dbReference type="RefSeq" id="WP_338835102.1">
    <property type="nucleotide sequence ID" value="NZ_CP147712.1"/>
</dbReference>
<dbReference type="Proteomes" id="UP001432046">
    <property type="component" value="Plasmid pBs5S5b"/>
</dbReference>
<keyword evidence="8" id="KW-1185">Reference proteome</keyword>
<reference evidence="7" key="2">
    <citation type="submission" date="2024-03" db="EMBL/GenBank/DDBJ databases">
        <authorList>
            <person name="Bromfield E.S.P."/>
            <person name="Cloutier S."/>
        </authorList>
    </citation>
    <scope>NUCLEOTIDE SEQUENCE</scope>
    <source>
        <strain evidence="7">5S5</strain>
        <plasmid evidence="7">pBs5S5b</plasmid>
    </source>
</reference>
<feature type="transmembrane region" description="Helical" evidence="6">
    <location>
        <begin position="63"/>
        <end position="82"/>
    </location>
</feature>
<dbReference type="InterPro" id="IPR007688">
    <property type="entry name" value="Conjugal_tfr_TrbL/VirB6"/>
</dbReference>
<name>A0ABZ2PE10_9BRAD</name>
<keyword evidence="7" id="KW-0614">Plasmid</keyword>
<protein>
    <submittedName>
        <fullName evidence="7">P-type conjugative transfer protein TrbL</fullName>
    </submittedName>
</protein>
<keyword evidence="3 6" id="KW-0812">Transmembrane</keyword>
<evidence type="ECO:0000256" key="4">
    <source>
        <dbReference type="ARBA" id="ARBA00022989"/>
    </source>
</evidence>
<evidence type="ECO:0000313" key="8">
    <source>
        <dbReference type="Proteomes" id="UP001432046"/>
    </source>
</evidence>
<keyword evidence="4 6" id="KW-1133">Transmembrane helix</keyword>